<evidence type="ECO:0000313" key="5">
    <source>
        <dbReference type="Proteomes" id="UP000325273"/>
    </source>
</evidence>
<proteinExistence type="predicted"/>
<organism evidence="4 5">
    <name type="scientific">Paraburkholderia panacisoli</name>
    <dbReference type="NCBI Taxonomy" id="2603818"/>
    <lineage>
        <taxon>Bacteria</taxon>
        <taxon>Pseudomonadati</taxon>
        <taxon>Pseudomonadota</taxon>
        <taxon>Betaproteobacteria</taxon>
        <taxon>Burkholderiales</taxon>
        <taxon>Burkholderiaceae</taxon>
        <taxon>Paraburkholderia</taxon>
    </lineage>
</organism>
<comment type="caution">
    <text evidence="4">The sequence shown here is derived from an EMBL/GenBank/DDBJ whole genome shotgun (WGS) entry which is preliminary data.</text>
</comment>
<dbReference type="PANTHER" id="PTHR41542:SF1">
    <property type="entry name" value="BLL5807 PROTEIN"/>
    <property type="match status" value="1"/>
</dbReference>
<sequence>MFTQFVNQLRRAAGAVMRGTAALGLAGLLALGAVASNDVEAKRVGGSQSIGRQSQAASPSGQGQRSQQAQPAQQAAQPPAAAAGNRWMGPLAGLAAGLGIAALLSSFGLAEGLAQMLSNALLIGLVILAGVMLFRFIANRRRPDLAYGHGAANRQHTNGSPFLNQIGQAQPEANLRNWPHAAMDSTGAADAVKVPDLPLGPHQGVFLASAKTMFIRLQGAWDRNEQGDLFELTTPEMFARIKQDLEARGGQPSVTEVTQLDAEVLGAESNADEALVSVRFYGQMREDDAQTAQPFQEIWHLVRSAHGDRAWRLAGIQQMDR</sequence>
<evidence type="ECO:0000313" key="4">
    <source>
        <dbReference type="EMBL" id="KAA1013543.1"/>
    </source>
</evidence>
<feature type="domain" description="Tim44-like" evidence="3">
    <location>
        <begin position="188"/>
        <end position="318"/>
    </location>
</feature>
<dbReference type="InterPro" id="IPR032710">
    <property type="entry name" value="NTF2-like_dom_sf"/>
</dbReference>
<dbReference type="SUPFAM" id="SSF54427">
    <property type="entry name" value="NTF2-like"/>
    <property type="match status" value="1"/>
</dbReference>
<dbReference type="PANTHER" id="PTHR41542">
    <property type="entry name" value="BLL5807 PROTEIN"/>
    <property type="match status" value="1"/>
</dbReference>
<evidence type="ECO:0000256" key="2">
    <source>
        <dbReference type="SAM" id="Phobius"/>
    </source>
</evidence>
<dbReference type="Pfam" id="PF04280">
    <property type="entry name" value="Tim44"/>
    <property type="match status" value="1"/>
</dbReference>
<dbReference type="SMART" id="SM00978">
    <property type="entry name" value="Tim44"/>
    <property type="match status" value="1"/>
</dbReference>
<dbReference type="Proteomes" id="UP000325273">
    <property type="component" value="Unassembled WGS sequence"/>
</dbReference>
<protein>
    <submittedName>
        <fullName evidence="4">Tim44 domain-containing protein</fullName>
    </submittedName>
</protein>
<keyword evidence="5" id="KW-1185">Reference proteome</keyword>
<feature type="transmembrane region" description="Helical" evidence="2">
    <location>
        <begin position="117"/>
        <end position="138"/>
    </location>
</feature>
<name>A0A5B0HF91_9BURK</name>
<accession>A0A5B0HF91</accession>
<feature type="transmembrane region" description="Helical" evidence="2">
    <location>
        <begin position="87"/>
        <end position="110"/>
    </location>
</feature>
<dbReference type="InterPro" id="IPR007379">
    <property type="entry name" value="Tim44-like_dom"/>
</dbReference>
<feature type="region of interest" description="Disordered" evidence="1">
    <location>
        <begin position="45"/>
        <end position="83"/>
    </location>
</feature>
<gene>
    <name evidence="4" type="ORF">FVF58_07260</name>
</gene>
<feature type="compositionally biased region" description="Low complexity" evidence="1">
    <location>
        <begin position="51"/>
        <end position="83"/>
    </location>
</feature>
<dbReference type="EMBL" id="VTUZ01000004">
    <property type="protein sequence ID" value="KAA1013543.1"/>
    <property type="molecule type" value="Genomic_DNA"/>
</dbReference>
<dbReference type="Gene3D" id="3.10.450.240">
    <property type="match status" value="1"/>
</dbReference>
<evidence type="ECO:0000259" key="3">
    <source>
        <dbReference type="SMART" id="SM00978"/>
    </source>
</evidence>
<keyword evidence="2" id="KW-0812">Transmembrane</keyword>
<evidence type="ECO:0000256" key="1">
    <source>
        <dbReference type="SAM" id="MobiDB-lite"/>
    </source>
</evidence>
<dbReference type="RefSeq" id="WP_149669226.1">
    <property type="nucleotide sequence ID" value="NZ_VTUZ01000004.1"/>
</dbReference>
<keyword evidence="2" id="KW-1133">Transmembrane helix</keyword>
<reference evidence="4 5" key="1">
    <citation type="submission" date="2019-08" db="EMBL/GenBank/DDBJ databases">
        <title>Paraburkholderia sp. DCY113.</title>
        <authorList>
            <person name="Kang J."/>
        </authorList>
    </citation>
    <scope>NUCLEOTIDE SEQUENCE [LARGE SCALE GENOMIC DNA]</scope>
    <source>
        <strain evidence="4 5">DCY113</strain>
    </source>
</reference>
<dbReference type="AlphaFoldDB" id="A0A5B0HF91"/>
<keyword evidence="2" id="KW-0472">Membrane</keyword>